<gene>
    <name evidence="2" type="ORF">GTK09_13865</name>
</gene>
<dbReference type="PANTHER" id="PTHR18964:SF149">
    <property type="entry name" value="BIFUNCTIONAL UDP-N-ACETYLGLUCOSAMINE 2-EPIMERASE_N-ACETYLMANNOSAMINE KINASE"/>
    <property type="match status" value="1"/>
</dbReference>
<comment type="caution">
    <text evidence="2">The sequence shown here is derived from an EMBL/GenBank/DDBJ whole genome shotgun (WGS) entry which is preliminary data.</text>
</comment>
<dbReference type="SUPFAM" id="SSF53067">
    <property type="entry name" value="Actin-like ATPase domain"/>
    <property type="match status" value="1"/>
</dbReference>
<evidence type="ECO:0000313" key="3">
    <source>
        <dbReference type="Proteomes" id="UP000469011"/>
    </source>
</evidence>
<dbReference type="EMBL" id="JAAAMG010000010">
    <property type="protein sequence ID" value="NDW05510.1"/>
    <property type="molecule type" value="Genomic_DNA"/>
</dbReference>
<dbReference type="Proteomes" id="UP000469011">
    <property type="component" value="Unassembled WGS sequence"/>
</dbReference>
<comment type="similarity">
    <text evidence="1">Belongs to the ROK (NagC/XylR) family.</text>
</comment>
<dbReference type="RefSeq" id="WP_163463758.1">
    <property type="nucleotide sequence ID" value="NZ_JAAAMG010000010.1"/>
</dbReference>
<evidence type="ECO:0000313" key="2">
    <source>
        <dbReference type="EMBL" id="NDW05510.1"/>
    </source>
</evidence>
<organism evidence="2 3">
    <name type="scientific">Jiella pacifica</name>
    <dbReference type="NCBI Taxonomy" id="2696469"/>
    <lineage>
        <taxon>Bacteria</taxon>
        <taxon>Pseudomonadati</taxon>
        <taxon>Pseudomonadota</taxon>
        <taxon>Alphaproteobacteria</taxon>
        <taxon>Hyphomicrobiales</taxon>
        <taxon>Aurantimonadaceae</taxon>
        <taxon>Jiella</taxon>
    </lineage>
</organism>
<dbReference type="Gene3D" id="1.10.10.10">
    <property type="entry name" value="Winged helix-like DNA-binding domain superfamily/Winged helix DNA-binding domain"/>
    <property type="match status" value="1"/>
</dbReference>
<evidence type="ECO:0000256" key="1">
    <source>
        <dbReference type="ARBA" id="ARBA00006479"/>
    </source>
</evidence>
<reference evidence="2 3" key="1">
    <citation type="submission" date="2020-01" db="EMBL/GenBank/DDBJ databases">
        <title>Jiella pacifica sp. nov.</title>
        <authorList>
            <person name="Xue Z."/>
            <person name="Zhu S."/>
            <person name="Chen J."/>
            <person name="Yang J."/>
        </authorList>
    </citation>
    <scope>NUCLEOTIDE SEQUENCE [LARGE SCALE GENOMIC DNA]</scope>
    <source>
        <strain evidence="2 3">40Bstr34</strain>
    </source>
</reference>
<dbReference type="Gene3D" id="3.30.420.40">
    <property type="match status" value="2"/>
</dbReference>
<accession>A0A6N9T2I4</accession>
<dbReference type="InterPro" id="IPR036388">
    <property type="entry name" value="WH-like_DNA-bd_sf"/>
</dbReference>
<keyword evidence="3" id="KW-1185">Reference proteome</keyword>
<dbReference type="InterPro" id="IPR036390">
    <property type="entry name" value="WH_DNA-bd_sf"/>
</dbReference>
<dbReference type="InterPro" id="IPR043129">
    <property type="entry name" value="ATPase_NBD"/>
</dbReference>
<protein>
    <submittedName>
        <fullName evidence="2">ROK family protein</fullName>
    </submittedName>
</protein>
<proteinExistence type="inferred from homology"/>
<dbReference type="PANTHER" id="PTHR18964">
    <property type="entry name" value="ROK (REPRESSOR, ORF, KINASE) FAMILY"/>
    <property type="match status" value="1"/>
</dbReference>
<dbReference type="SUPFAM" id="SSF46785">
    <property type="entry name" value="Winged helix' DNA-binding domain"/>
    <property type="match status" value="1"/>
</dbReference>
<dbReference type="InterPro" id="IPR000600">
    <property type="entry name" value="ROK"/>
</dbReference>
<sequence>MLSGSETQRTRDLRAVLELVRTGKATTRGEIIEHLNLRSTTVSELVGEMVEADLLRESIVKQRGRGRPAAFLTYNTQRFGVVFMQVASRSIVAKSVDMAGRVVAEVQAAPPAETGNEEMAAALRRLAAEALGRFPAGVEVVAVVCSFSGLLDAPRKLWCFSSRWPNVSNLDVGEVLGSLGKDVVLVRNLDAELAGRLANTEKRREESVLLLHWGYGIGAAYYTEGAIVNRLRGRFCEIGHWSLGNMRGAKCTCGNTDCLETVAALWSLGPKIRSVYPDIPLDEDAFGPMAERMKLVDVPSIAEATREVVRLTGNLSRLLFPDRIILTGPFVRNPDIFHRFVVALEAAPVLRGLDRTIVTSGEQGSGHELSGAVEPVFEAACDKLLRGGDESEAVLRLDAR</sequence>
<dbReference type="AlphaFoldDB" id="A0A6N9T2I4"/>
<name>A0A6N9T2I4_9HYPH</name>
<dbReference type="Pfam" id="PF00480">
    <property type="entry name" value="ROK"/>
    <property type="match status" value="1"/>
</dbReference>